<feature type="compositionally biased region" description="Basic residues" evidence="1">
    <location>
        <begin position="22"/>
        <end position="31"/>
    </location>
</feature>
<feature type="region of interest" description="Disordered" evidence="1">
    <location>
        <begin position="236"/>
        <end position="282"/>
    </location>
</feature>
<feature type="region of interest" description="Disordered" evidence="1">
    <location>
        <begin position="179"/>
        <end position="211"/>
    </location>
</feature>
<feature type="region of interest" description="Disordered" evidence="1">
    <location>
        <begin position="325"/>
        <end position="388"/>
    </location>
</feature>
<dbReference type="EMBL" id="JASNWA010000010">
    <property type="protein sequence ID" value="KAK3168907.1"/>
    <property type="molecule type" value="Genomic_DNA"/>
</dbReference>
<proteinExistence type="predicted"/>
<feature type="region of interest" description="Disordered" evidence="1">
    <location>
        <begin position="419"/>
        <end position="505"/>
    </location>
</feature>
<accession>A0AAD9Z2R0</accession>
<feature type="compositionally biased region" description="Low complexity" evidence="1">
    <location>
        <begin position="1"/>
        <end position="21"/>
    </location>
</feature>
<feature type="compositionally biased region" description="Low complexity" evidence="1">
    <location>
        <begin position="475"/>
        <end position="490"/>
    </location>
</feature>
<feature type="compositionally biased region" description="Basic and acidic residues" evidence="1">
    <location>
        <begin position="38"/>
        <end position="47"/>
    </location>
</feature>
<dbReference type="Proteomes" id="UP001276659">
    <property type="component" value="Unassembled WGS sequence"/>
</dbReference>
<feature type="region of interest" description="Disordered" evidence="1">
    <location>
        <begin position="1"/>
        <end position="78"/>
    </location>
</feature>
<gene>
    <name evidence="2" type="ORF">OEA41_005355</name>
</gene>
<organism evidence="2 3">
    <name type="scientific">Lepraria neglecta</name>
    <dbReference type="NCBI Taxonomy" id="209136"/>
    <lineage>
        <taxon>Eukaryota</taxon>
        <taxon>Fungi</taxon>
        <taxon>Dikarya</taxon>
        <taxon>Ascomycota</taxon>
        <taxon>Pezizomycotina</taxon>
        <taxon>Lecanoromycetes</taxon>
        <taxon>OSLEUM clade</taxon>
        <taxon>Lecanoromycetidae</taxon>
        <taxon>Lecanorales</taxon>
        <taxon>Lecanorineae</taxon>
        <taxon>Stereocaulaceae</taxon>
        <taxon>Lepraria</taxon>
    </lineage>
</organism>
<evidence type="ECO:0000313" key="2">
    <source>
        <dbReference type="EMBL" id="KAK3168907.1"/>
    </source>
</evidence>
<name>A0AAD9Z2R0_9LECA</name>
<evidence type="ECO:0000313" key="3">
    <source>
        <dbReference type="Proteomes" id="UP001276659"/>
    </source>
</evidence>
<reference evidence="2" key="1">
    <citation type="submission" date="2022-11" db="EMBL/GenBank/DDBJ databases">
        <title>Chromosomal genome sequence assembly and mating type (MAT) locus characterization of the leprose asexual lichenized fungus Lepraria neglecta (Nyl.) Erichsen.</title>
        <authorList>
            <person name="Allen J.L."/>
            <person name="Pfeffer B."/>
        </authorList>
    </citation>
    <scope>NUCLEOTIDE SEQUENCE</scope>
    <source>
        <strain evidence="2">Allen 5258</strain>
    </source>
</reference>
<dbReference type="AlphaFoldDB" id="A0AAD9Z2R0"/>
<feature type="compositionally biased region" description="Low complexity" evidence="1">
    <location>
        <begin position="264"/>
        <end position="275"/>
    </location>
</feature>
<keyword evidence="3" id="KW-1185">Reference proteome</keyword>
<feature type="compositionally biased region" description="Basic and acidic residues" evidence="1">
    <location>
        <begin position="241"/>
        <end position="262"/>
    </location>
</feature>
<evidence type="ECO:0000256" key="1">
    <source>
        <dbReference type="SAM" id="MobiDB-lite"/>
    </source>
</evidence>
<sequence length="768" mass="84019">MGAHKATSTASAPSTTPNPLRQSRRGSRTRRPAPTDPLRARNRELKRSRSPPLHRLSYRTRETPTVGPQLLTPRDSTQTVPRYRRIAPKPTATKINQVTSNIEEQLANDQRRRIAENAAALVAMGMTDLCLGDSQSREVRPEGFCTVEELLGYERQHNPSIRHFRSPVQDPLTGRGNMLQTPMVDSGQFAGNPKDDPEIRAPQDGGNTQLTPHEESLARLLQEYIDLPTTSIEIKTQTSTKESRRLNRALKDHEPTRREMADGRSSARTRSMSRAQEGQNAQTAIQPAVLLATTCIAGRPGSARTRSMSRLAQVQNAEQTSIANRSAVPAAATNVTSRQACTMPRANGRRTRGQEVSQGVSVIVPAAPQAAVNPPMPVTPQNRRRSSTWQLSRLAREAEEEAQNSAPAVQVAPQIDATPSALAIPQSPRPSSRRSRSPPTLRPPYRARETPALKVVTTPATSGPVLPTPPSTIKDSISAADPSNPASSNPTLPGPTPSNQNRQPSPVEEIDTLAASYVQVGIDEWVTSEQRRQTAADAAALENVGMVQRQVENPFLQPRILVQGSTTTQDVEPTGVLDSQWLEGQMDPSTDEDSMHRIAQPGDVAEIFGRGLQIITDAYHADQEMTDVLPSNVLTGSPEDIWDYFQEDFEETVPTPETLTLIQDLYLPFGAQSQAASAPPAPSGAVPSHYDTSSLCVDETCPIRHSHEQGMYHARAELPGRWHESWGYSDPPQEIWEAWTAITLGMATDQQGAMVHGFAECHFWPGPE</sequence>
<comment type="caution">
    <text evidence="2">The sequence shown here is derived from an EMBL/GenBank/DDBJ whole genome shotgun (WGS) entry which is preliminary data.</text>
</comment>
<feature type="compositionally biased region" description="Low complexity" evidence="1">
    <location>
        <begin position="360"/>
        <end position="373"/>
    </location>
</feature>
<protein>
    <submittedName>
        <fullName evidence="2">Uncharacterized protein</fullName>
    </submittedName>
</protein>